<gene>
    <name evidence="1" type="ORF">THTE_1204</name>
</gene>
<dbReference type="AlphaFoldDB" id="A0A286RCW8"/>
<organism evidence="1 2">
    <name type="scientific">Thermogutta terrifontis</name>
    <dbReference type="NCBI Taxonomy" id="1331910"/>
    <lineage>
        <taxon>Bacteria</taxon>
        <taxon>Pseudomonadati</taxon>
        <taxon>Planctomycetota</taxon>
        <taxon>Planctomycetia</taxon>
        <taxon>Pirellulales</taxon>
        <taxon>Thermoguttaceae</taxon>
        <taxon>Thermogutta</taxon>
    </lineage>
</organism>
<keyword evidence="2" id="KW-1185">Reference proteome</keyword>
<accession>A0A286RCW8</accession>
<dbReference type="Proteomes" id="UP000215086">
    <property type="component" value="Chromosome"/>
</dbReference>
<evidence type="ECO:0000313" key="2">
    <source>
        <dbReference type="Proteomes" id="UP000215086"/>
    </source>
</evidence>
<evidence type="ECO:0000313" key="1">
    <source>
        <dbReference type="EMBL" id="ASV73806.1"/>
    </source>
</evidence>
<dbReference type="EMBL" id="CP018477">
    <property type="protein sequence ID" value="ASV73806.1"/>
    <property type="molecule type" value="Genomic_DNA"/>
</dbReference>
<protein>
    <submittedName>
        <fullName evidence="1">Uncharacterized protein</fullName>
    </submittedName>
</protein>
<name>A0A286RCW8_9BACT</name>
<dbReference type="KEGG" id="ttf:THTE_1204"/>
<sequence length="47" mass="5358">MALWCWEFWGRPGPYSPPPAALERMSNWDYPRARWCGGSDCGVRLAG</sequence>
<reference evidence="1 2" key="1">
    <citation type="journal article" name="Front. Microbiol.">
        <title>Sugar Metabolism of the First Thermophilic Planctomycete Thermogutta terrifontis: Comparative Genomic and Transcriptomic Approaches.</title>
        <authorList>
            <person name="Elcheninov A.G."/>
            <person name="Menzel P."/>
            <person name="Gudbergsdottir S.R."/>
            <person name="Slesarev A.I."/>
            <person name="Kadnikov V.V."/>
            <person name="Krogh A."/>
            <person name="Bonch-Osmolovskaya E.A."/>
            <person name="Peng X."/>
            <person name="Kublanov I.V."/>
        </authorList>
    </citation>
    <scope>NUCLEOTIDE SEQUENCE [LARGE SCALE GENOMIC DNA]</scope>
    <source>
        <strain evidence="1 2">R1</strain>
    </source>
</reference>
<proteinExistence type="predicted"/>